<dbReference type="Gene3D" id="3.40.50.1000">
    <property type="entry name" value="HAD superfamily/HAD-like"/>
    <property type="match status" value="1"/>
</dbReference>
<reference evidence="7 8" key="1">
    <citation type="submission" date="2018-08" db="EMBL/GenBank/DDBJ databases">
        <title>A genome reference for cultivated species of the human gut microbiota.</title>
        <authorList>
            <person name="Zou Y."/>
            <person name="Xue W."/>
            <person name="Luo G."/>
        </authorList>
    </citation>
    <scope>NUCLEOTIDE SEQUENCE [LARGE SCALE GENOMIC DNA]</scope>
    <source>
        <strain evidence="2 11">AF25-21</strain>
        <strain evidence="1 7">AF29-2BH</strain>
        <strain evidence="6 12">AF37-6AC</strain>
        <strain evidence="5 9">AF39-4</strain>
        <strain evidence="4 8">AM22-9LB</strain>
        <strain evidence="3 10">AM29-25AC</strain>
    </source>
</reference>
<dbReference type="GO" id="GO:0016791">
    <property type="term" value="F:phosphatase activity"/>
    <property type="evidence" value="ECO:0007669"/>
    <property type="project" value="TreeGrafter"/>
</dbReference>
<dbReference type="Proteomes" id="UP000284644">
    <property type="component" value="Unassembled WGS sequence"/>
</dbReference>
<keyword evidence="3" id="KW-0378">Hydrolase</keyword>
<comment type="caution">
    <text evidence="3">The sequence shown here is derived from an EMBL/GenBank/DDBJ whole genome shotgun (WGS) entry which is preliminary data.</text>
</comment>
<dbReference type="Proteomes" id="UP000283585">
    <property type="component" value="Unassembled WGS sequence"/>
</dbReference>
<proteinExistence type="predicted"/>
<evidence type="ECO:0000313" key="1">
    <source>
        <dbReference type="EMBL" id="RGQ07669.1"/>
    </source>
</evidence>
<dbReference type="SFLD" id="SFLDG01140">
    <property type="entry name" value="C2.B:_Phosphomannomutase_and_P"/>
    <property type="match status" value="1"/>
</dbReference>
<dbReference type="InterPro" id="IPR036412">
    <property type="entry name" value="HAD-like_sf"/>
</dbReference>
<organism evidence="3 10">
    <name type="scientific">Blautia obeum</name>
    <dbReference type="NCBI Taxonomy" id="40520"/>
    <lineage>
        <taxon>Bacteria</taxon>
        <taxon>Bacillati</taxon>
        <taxon>Bacillota</taxon>
        <taxon>Clostridia</taxon>
        <taxon>Lachnospirales</taxon>
        <taxon>Lachnospiraceae</taxon>
        <taxon>Blautia</taxon>
    </lineage>
</organism>
<evidence type="ECO:0000313" key="9">
    <source>
        <dbReference type="Proteomes" id="UP000284267"/>
    </source>
</evidence>
<dbReference type="NCBIfam" id="TIGR01484">
    <property type="entry name" value="HAD-SF-IIB"/>
    <property type="match status" value="1"/>
</dbReference>
<evidence type="ECO:0000313" key="2">
    <source>
        <dbReference type="EMBL" id="RGR49860.1"/>
    </source>
</evidence>
<dbReference type="Gene3D" id="3.30.1240.10">
    <property type="match status" value="1"/>
</dbReference>
<evidence type="ECO:0000313" key="8">
    <source>
        <dbReference type="Proteomes" id="UP000284220"/>
    </source>
</evidence>
<accession>A0A396G7C2</accession>
<dbReference type="Proteomes" id="UP000284220">
    <property type="component" value="Unassembled WGS sequence"/>
</dbReference>
<dbReference type="NCBIfam" id="TIGR00099">
    <property type="entry name" value="Cof-subfamily"/>
    <property type="match status" value="1"/>
</dbReference>
<dbReference type="RefSeq" id="WP_117638756.1">
    <property type="nucleotide sequence ID" value="NZ_CABJDZ010000004.1"/>
</dbReference>
<dbReference type="EMBL" id="QROE01000004">
    <property type="protein sequence ID" value="RHK95181.1"/>
    <property type="molecule type" value="Genomic_DNA"/>
</dbReference>
<gene>
    <name evidence="6" type="ORF">DW021_05405</name>
    <name evidence="5" type="ORF">DW040_10635</name>
    <name evidence="4" type="ORF">DW272_08770</name>
    <name evidence="3" type="ORF">DW767_04760</name>
    <name evidence="2" type="ORF">DWY46_05410</name>
    <name evidence="1" type="ORF">DWZ12_00230</name>
</gene>
<evidence type="ECO:0000313" key="6">
    <source>
        <dbReference type="EMBL" id="RHL48777.1"/>
    </source>
</evidence>
<dbReference type="GO" id="GO:0000287">
    <property type="term" value="F:magnesium ion binding"/>
    <property type="evidence" value="ECO:0007669"/>
    <property type="project" value="TreeGrafter"/>
</dbReference>
<dbReference type="EMBL" id="QRUH01000003">
    <property type="protein sequence ID" value="RGR49860.1"/>
    <property type="molecule type" value="Genomic_DNA"/>
</dbReference>
<dbReference type="EMBL" id="QRHZ01000004">
    <property type="protein sequence ID" value="RHG17142.1"/>
    <property type="molecule type" value="Genomic_DNA"/>
</dbReference>
<sequence>MQKKWQNEKKDRMMSDKKAVFFDADGTICDIEKGVPDSAIESIKKLIANGHQAWLCTGRSRAFVPWYLERIPFTGMISACGATIEKDGKRLYNNEMTPEVAEKSVEILRKYGLIPVMEGADYMYYDKDEYTTEVNWYADLITEALGPKWRPIRGNEHCMHINKISAKMQDGCDADQACRELSPYYDVIHHENNAFVGTTVELVPKGCNKAVGIAAVCRSFGIEWEDTVVFGDSNNDLSMFEYAATKVAMGNGSPKIRELADYVTTDMFHYGIQNGLTKLGLI</sequence>
<dbReference type="Proteomes" id="UP000285839">
    <property type="component" value="Unassembled WGS sequence"/>
</dbReference>
<dbReference type="Proteomes" id="UP000284267">
    <property type="component" value="Unassembled WGS sequence"/>
</dbReference>
<dbReference type="SUPFAM" id="SSF56784">
    <property type="entry name" value="HAD-like"/>
    <property type="match status" value="1"/>
</dbReference>
<evidence type="ECO:0000313" key="3">
    <source>
        <dbReference type="EMBL" id="RHE13848.1"/>
    </source>
</evidence>
<evidence type="ECO:0000313" key="5">
    <source>
        <dbReference type="EMBL" id="RHK95181.1"/>
    </source>
</evidence>
<dbReference type="InterPro" id="IPR023214">
    <property type="entry name" value="HAD_sf"/>
</dbReference>
<dbReference type="InterPro" id="IPR006379">
    <property type="entry name" value="HAD-SF_hydro_IIB"/>
</dbReference>
<dbReference type="AlphaFoldDB" id="A0A396G7C2"/>
<dbReference type="InterPro" id="IPR000150">
    <property type="entry name" value="Cof"/>
</dbReference>
<dbReference type="EMBL" id="QRSS01000001">
    <property type="protein sequence ID" value="RGQ07669.1"/>
    <property type="molecule type" value="Genomic_DNA"/>
</dbReference>
<evidence type="ECO:0000313" key="4">
    <source>
        <dbReference type="EMBL" id="RHG17142.1"/>
    </source>
</evidence>
<dbReference type="Proteomes" id="UP000285897">
    <property type="component" value="Unassembled WGS sequence"/>
</dbReference>
<dbReference type="Pfam" id="PF08282">
    <property type="entry name" value="Hydrolase_3"/>
    <property type="match status" value="1"/>
</dbReference>
<protein>
    <submittedName>
        <fullName evidence="3">Cof-type HAD-IIB family hydrolase</fullName>
    </submittedName>
</protein>
<dbReference type="EMBL" id="QROS01000003">
    <property type="protein sequence ID" value="RHL48777.1"/>
    <property type="molecule type" value="Genomic_DNA"/>
</dbReference>
<dbReference type="PANTHER" id="PTHR10000">
    <property type="entry name" value="PHOSPHOSERINE PHOSPHATASE"/>
    <property type="match status" value="1"/>
</dbReference>
<dbReference type="GO" id="GO:0005829">
    <property type="term" value="C:cytosol"/>
    <property type="evidence" value="ECO:0007669"/>
    <property type="project" value="TreeGrafter"/>
</dbReference>
<evidence type="ECO:0000313" key="7">
    <source>
        <dbReference type="Proteomes" id="UP000283585"/>
    </source>
</evidence>
<dbReference type="SFLD" id="SFLDS00003">
    <property type="entry name" value="Haloacid_Dehalogenase"/>
    <property type="match status" value="1"/>
</dbReference>
<evidence type="ECO:0000313" key="12">
    <source>
        <dbReference type="Proteomes" id="UP000285897"/>
    </source>
</evidence>
<dbReference type="PANTHER" id="PTHR10000:SF25">
    <property type="entry name" value="PHOSPHATASE YKRA-RELATED"/>
    <property type="match status" value="1"/>
</dbReference>
<evidence type="ECO:0000313" key="10">
    <source>
        <dbReference type="Proteomes" id="UP000284644"/>
    </source>
</evidence>
<name>A0A396G7C2_9FIRM</name>
<dbReference type="EMBL" id="QSJW01000003">
    <property type="protein sequence ID" value="RHE13848.1"/>
    <property type="molecule type" value="Genomic_DNA"/>
</dbReference>
<evidence type="ECO:0000313" key="11">
    <source>
        <dbReference type="Proteomes" id="UP000285839"/>
    </source>
</evidence>